<dbReference type="GO" id="GO:0003677">
    <property type="term" value="F:DNA binding"/>
    <property type="evidence" value="ECO:0007669"/>
    <property type="project" value="InterPro"/>
</dbReference>
<dbReference type="PANTHER" id="PTHR42998:SF1">
    <property type="entry name" value="TYPE I RESTRICTION ENZYME HINDI METHYLASE SUBUNIT"/>
    <property type="match status" value="1"/>
</dbReference>
<dbReference type="Gene3D" id="3.40.50.150">
    <property type="entry name" value="Vaccinia Virus protein VP39"/>
    <property type="match status" value="1"/>
</dbReference>
<dbReference type="AlphaFoldDB" id="A0A846Z4T6"/>
<dbReference type="Proteomes" id="UP000579250">
    <property type="component" value="Unassembled WGS sequence"/>
</dbReference>
<gene>
    <name evidence="3" type="ORF">HGB48_30445</name>
</gene>
<dbReference type="InterPro" id="IPR029063">
    <property type="entry name" value="SAM-dependent_MTases_sf"/>
</dbReference>
<dbReference type="InterPro" id="IPR003356">
    <property type="entry name" value="DNA_methylase_A-5"/>
</dbReference>
<dbReference type="SUPFAM" id="SSF53335">
    <property type="entry name" value="S-adenosyl-L-methionine-dependent methyltransferases"/>
    <property type="match status" value="1"/>
</dbReference>
<dbReference type="CDD" id="cd02440">
    <property type="entry name" value="AdoMet_MTases"/>
    <property type="match status" value="1"/>
</dbReference>
<dbReference type="GO" id="GO:0008170">
    <property type="term" value="F:N-methyltransferase activity"/>
    <property type="evidence" value="ECO:0007669"/>
    <property type="project" value="InterPro"/>
</dbReference>
<reference evidence="3 4" key="1">
    <citation type="submission" date="2020-04" db="EMBL/GenBank/DDBJ databases">
        <title>MicrobeNet Type strains.</title>
        <authorList>
            <person name="Nicholson A.C."/>
        </authorList>
    </citation>
    <scope>NUCLEOTIDE SEQUENCE [LARGE SCALE GENOMIC DNA]</scope>
    <source>
        <strain evidence="3 4">ATCC BAA-277</strain>
    </source>
</reference>
<evidence type="ECO:0000313" key="3">
    <source>
        <dbReference type="EMBL" id="NKZ08019.1"/>
    </source>
</evidence>
<proteinExistence type="predicted"/>
<keyword evidence="4" id="KW-1185">Reference proteome</keyword>
<feature type="domain" description="DNA methylase adenine-specific" evidence="2">
    <location>
        <begin position="170"/>
        <end position="404"/>
    </location>
</feature>
<dbReference type="GO" id="GO:0032259">
    <property type="term" value="P:methylation"/>
    <property type="evidence" value="ECO:0007669"/>
    <property type="project" value="UniProtKB-KW"/>
</dbReference>
<dbReference type="Pfam" id="PF02384">
    <property type="entry name" value="N6_Mtase"/>
    <property type="match status" value="1"/>
</dbReference>
<dbReference type="GO" id="GO:0009307">
    <property type="term" value="P:DNA restriction-modification system"/>
    <property type="evidence" value="ECO:0007669"/>
    <property type="project" value="UniProtKB-KW"/>
</dbReference>
<comment type="caution">
    <text evidence="3">The sequence shown here is derived from an EMBL/GenBank/DDBJ whole genome shotgun (WGS) entry which is preliminary data.</text>
</comment>
<evidence type="ECO:0000256" key="1">
    <source>
        <dbReference type="ARBA" id="ARBA00022747"/>
    </source>
</evidence>
<keyword evidence="3" id="KW-0808">Transferase</keyword>
<dbReference type="EMBL" id="JAAXPI010000068">
    <property type="protein sequence ID" value="NKZ08019.1"/>
    <property type="molecule type" value="Genomic_DNA"/>
</dbReference>
<dbReference type="InterPro" id="IPR002052">
    <property type="entry name" value="DNA_methylase_N6_adenine_CS"/>
</dbReference>
<evidence type="ECO:0000313" key="4">
    <source>
        <dbReference type="Proteomes" id="UP000579250"/>
    </source>
</evidence>
<sequence>MGVLVSNDATVTAADIARLAAVGRAAVSNWRRRHDDFPQPVGGTAVSPTFSLTEVEDWLRGQGKLADSPVRERVWQTLRAAASEGMDLADVLTFAGGFLLHLRADPGRWTGLPDAPDDEVARALPEVARALPEAVRALPGGAAPDTDLTPPSSVPLVRALSQLVDELGVTDTFEFLRTRYLEHHSRRVYLTPEPVVGLMLELGGSARTVLDPACGTGTYLKAAHEMFKDVEQLLGQEIDDTTARMSAIQLALRDAPAEVRPGDSLLADAFPGRTVDLVVSNPPFNDRGWGYEQLTGDPRWEYGLPPRMESELAWLQHGLAHVEPGGHVVLLMPPAVANRRSGRRVRSELLRRGTLRAVIGLPQGAVPNMAVALAVWVLRRPSPGDTPADDILMVDTSADPENFHKTALNAWRRYEKGKTGGTDSSVVVRIIDLLDDEVDLTPARYLPQRSAPTAEGSFVAARDVLEKRAAELPRAVTELSSLTQASAQGDVPMTTIGELAKAGVVQVLRPPAKVRMGEGNVPVLTLEDVAAGQDPTGTAAPDDEHVRVAAGDVAVSLAARHPVARVIAGAGAGAVLGPGLALVRAEPSRTDPDFIAGWLLLGAQGAALRSSTSSARFDVRRARLPRLTLDEQAELGRAFRKLTDLEAALRDIYRLGADVLRLGLEGLGAGTLRPSR</sequence>
<keyword evidence="1" id="KW-0680">Restriction system</keyword>
<accession>A0A846Z4T6</accession>
<keyword evidence="3" id="KW-0489">Methyltransferase</keyword>
<dbReference type="SUPFAM" id="SSF116734">
    <property type="entry name" value="DNA methylase specificity domain"/>
    <property type="match status" value="1"/>
</dbReference>
<dbReference type="PRINTS" id="PR00507">
    <property type="entry name" value="N12N6MTFRASE"/>
</dbReference>
<dbReference type="PROSITE" id="PS00092">
    <property type="entry name" value="N6_MTASE"/>
    <property type="match status" value="1"/>
</dbReference>
<protein>
    <submittedName>
        <fullName evidence="3">N-6 DNA methylase</fullName>
    </submittedName>
</protein>
<dbReference type="PANTHER" id="PTHR42998">
    <property type="entry name" value="TYPE I RESTRICTION ENZYME HINDVIIP M PROTEIN-RELATED"/>
    <property type="match status" value="1"/>
</dbReference>
<organism evidence="3 4">
    <name type="scientific">Actinomadura latina</name>
    <dbReference type="NCBI Taxonomy" id="163603"/>
    <lineage>
        <taxon>Bacteria</taxon>
        <taxon>Bacillati</taxon>
        <taxon>Actinomycetota</taxon>
        <taxon>Actinomycetes</taxon>
        <taxon>Streptosporangiales</taxon>
        <taxon>Thermomonosporaceae</taxon>
        <taxon>Actinomadura</taxon>
    </lineage>
</organism>
<name>A0A846Z4T6_9ACTN</name>
<dbReference type="InterPro" id="IPR052916">
    <property type="entry name" value="Type-I_RE_MTase_Subunit"/>
</dbReference>
<evidence type="ECO:0000259" key="2">
    <source>
        <dbReference type="Pfam" id="PF02384"/>
    </source>
</evidence>